<accession>R1H8G0</accession>
<evidence type="ECO:0000313" key="2">
    <source>
        <dbReference type="EMBL" id="EOD56761.1"/>
    </source>
</evidence>
<dbReference type="InterPro" id="IPR022225">
    <property type="entry name" value="Phage_tail_fibre_N"/>
</dbReference>
<sequence>MSQVITNAFEQYWQSSLAAEQPVVLDEFILADIPNLDITSPIDPDTGLPPESQIVHRQNVDQRGRINNNAVAYTIVMDTTVGDFSFNAMYLRNKQNGVIGMIVYKGRETKLKTDQTTGQTGNSLVKSMLMGYDQAAEATLTNVDAGTWQIDYAARLRGQDEDLRQLASQLYGHHTFIGDGFKVVQQDGGHQVTQGVAIVGGLRIELKQPQVIYPGSKPIGVWVDVHRSGSLLSEHQNHFTIITSVADLTDHVDESGYPHYVAKLGTVQADSTVIDGRGQGGSGGSGAIPDTFALWKRSMAEAGYDLIGQFGTKLTIEITKQVVLSKDGTKVYSWTGQLPKAIDVNELPNEDSQWVLVSGNSLRGQLSGAAGASQIGVGNTTVERILSSEFFIDYFAPVLDYGPIFNATMQNSIYGGKIKLRSERYPVLTTINRRAGWGIEGVGPYATELYWDGGDNALIQYDKILLKSRNGEVIGNESGQYHTSLQKLSLIGNGKGIGLWRGEGWWDRASEVIIEGFDIGQKDGIGYSNQSGCFWCVNDQVWYRNNRVNLHVTDGSNLNLWTMCRFSGATDWDIEFVEPSNAQVLGQQGNRFSDCEWASNNAIYLGAKIFDMNFHNPYFEQAGYAVYDGTSHVKGSITFTGTPKFFGKKSIKNKIFVGHNGGSCQNWAFYNLKTNLGKGVGAPDINYLIDMGDGANYFSVIGPTVQTGVDGWELTQESNYSRLKMQLFDVNGKSVLFAKSISSELLVANKNHTVVDYKNLRDVGVDMFEAGVSLGELNSSWQTVMTIPDFVIQYAFAVLHCELTISGRNPSFNRVHSAHIGFELDSENGAILNNVELYNRQTGTENVYVEYRLFVDGETAMVQIRNNSASLYNSYDQVYCAVEAKVAGKFPAMCA</sequence>
<evidence type="ECO:0000259" key="1">
    <source>
        <dbReference type="Pfam" id="PF12571"/>
    </source>
</evidence>
<dbReference type="Gene3D" id="2.10.10.80">
    <property type="match status" value="1"/>
</dbReference>
<dbReference type="PATRIC" id="fig|1268236.3.peg.425"/>
<gene>
    <name evidence="2" type="ORF">G113_02124</name>
</gene>
<dbReference type="OrthoDB" id="9810174at2"/>
<protein>
    <submittedName>
        <fullName evidence="2">Phage tail fiber-like protein</fullName>
    </submittedName>
</protein>
<dbReference type="EMBL" id="AQGQ01000005">
    <property type="protein sequence ID" value="EOD56761.1"/>
    <property type="molecule type" value="Genomic_DNA"/>
</dbReference>
<dbReference type="AlphaFoldDB" id="R1H8G0"/>
<dbReference type="Proteomes" id="UP000013526">
    <property type="component" value="Unassembled WGS sequence"/>
</dbReference>
<name>R1H8G0_9GAMM</name>
<comment type="caution">
    <text evidence="2">The sequence shown here is derived from an EMBL/GenBank/DDBJ whole genome shotgun (WGS) entry which is preliminary data.</text>
</comment>
<dbReference type="RefSeq" id="WP_005892392.1">
    <property type="nucleotide sequence ID" value="NZ_AQGQ01000005.1"/>
</dbReference>
<reference evidence="2 3" key="1">
    <citation type="journal article" date="2013" name="Genome Announc.">
        <title>Draft Genome Sequence of Aeromonas molluscorum Strain 848TT, Isolated from Bivalve Molluscs.</title>
        <authorList>
            <person name="Spataro N."/>
            <person name="Farfan M."/>
            <person name="Albarral V."/>
            <person name="Sanglas A."/>
            <person name="Loren J.G."/>
            <person name="Fuste M.C."/>
            <person name="Bosch E."/>
        </authorList>
    </citation>
    <scope>NUCLEOTIDE SEQUENCE [LARGE SCALE GENOMIC DNA]</scope>
    <source>
        <strain evidence="2 3">848</strain>
    </source>
</reference>
<keyword evidence="3" id="KW-1185">Reference proteome</keyword>
<organism evidence="2 3">
    <name type="scientific">Aeromonas molluscorum 848</name>
    <dbReference type="NCBI Taxonomy" id="1268236"/>
    <lineage>
        <taxon>Bacteria</taxon>
        <taxon>Pseudomonadati</taxon>
        <taxon>Pseudomonadota</taxon>
        <taxon>Gammaproteobacteria</taxon>
        <taxon>Aeromonadales</taxon>
        <taxon>Aeromonadaceae</taxon>
        <taxon>Aeromonas</taxon>
    </lineage>
</organism>
<feature type="domain" description="Phage tail fibre protein N-terminal" evidence="1">
    <location>
        <begin position="3"/>
        <end position="160"/>
    </location>
</feature>
<dbReference type="Pfam" id="PF12571">
    <property type="entry name" value="Phage_tail_fib"/>
    <property type="match status" value="1"/>
</dbReference>
<evidence type="ECO:0000313" key="3">
    <source>
        <dbReference type="Proteomes" id="UP000013526"/>
    </source>
</evidence>
<proteinExistence type="predicted"/>